<dbReference type="AlphaFoldDB" id="A0A0C2XSF6"/>
<reference evidence="14" key="2">
    <citation type="submission" date="2015-01" db="EMBL/GenBank/DDBJ databases">
        <title>Evolutionary Origins and Diversification of the Mycorrhizal Mutualists.</title>
        <authorList>
            <consortium name="DOE Joint Genome Institute"/>
            <consortium name="Mycorrhizal Genomics Consortium"/>
            <person name="Kohler A."/>
            <person name="Kuo A."/>
            <person name="Nagy L.G."/>
            <person name="Floudas D."/>
            <person name="Copeland A."/>
            <person name="Barry K.W."/>
            <person name="Cichocki N."/>
            <person name="Veneault-Fourrey C."/>
            <person name="LaButti K."/>
            <person name="Lindquist E.A."/>
            <person name="Lipzen A."/>
            <person name="Lundell T."/>
            <person name="Morin E."/>
            <person name="Murat C."/>
            <person name="Riley R."/>
            <person name="Ohm R."/>
            <person name="Sun H."/>
            <person name="Tunlid A."/>
            <person name="Henrissat B."/>
            <person name="Grigoriev I.V."/>
            <person name="Hibbett D.S."/>
            <person name="Martin F."/>
        </authorList>
    </citation>
    <scope>NUCLEOTIDE SEQUENCE [LARGE SCALE GENOMIC DNA]</scope>
    <source>
        <strain evidence="14">MAFF 305830</strain>
    </source>
</reference>
<dbReference type="PRINTS" id="PR00120">
    <property type="entry name" value="HATPASE"/>
</dbReference>
<organism evidence="13 14">
    <name type="scientific">Serendipita vermifera MAFF 305830</name>
    <dbReference type="NCBI Taxonomy" id="933852"/>
    <lineage>
        <taxon>Eukaryota</taxon>
        <taxon>Fungi</taxon>
        <taxon>Dikarya</taxon>
        <taxon>Basidiomycota</taxon>
        <taxon>Agaricomycotina</taxon>
        <taxon>Agaricomycetes</taxon>
        <taxon>Sebacinales</taxon>
        <taxon>Serendipitaceae</taxon>
        <taxon>Serendipita</taxon>
    </lineage>
</organism>
<dbReference type="InterPro" id="IPR023299">
    <property type="entry name" value="ATPase_P-typ_cyto_dom_N"/>
</dbReference>
<dbReference type="SFLD" id="SFLDS00003">
    <property type="entry name" value="Haloacid_Dehalogenase"/>
    <property type="match status" value="1"/>
</dbReference>
<dbReference type="Gene3D" id="1.20.1110.10">
    <property type="entry name" value="Calcium-transporting ATPase, transmembrane domain"/>
    <property type="match status" value="1"/>
</dbReference>
<feature type="transmembrane region" description="Helical" evidence="11">
    <location>
        <begin position="985"/>
        <end position="1004"/>
    </location>
</feature>
<dbReference type="Pfam" id="PF08282">
    <property type="entry name" value="Hydrolase_3"/>
    <property type="match status" value="1"/>
</dbReference>
<keyword evidence="3 11" id="KW-0812">Transmembrane</keyword>
<evidence type="ECO:0000256" key="8">
    <source>
        <dbReference type="ARBA" id="ARBA00022989"/>
    </source>
</evidence>
<dbReference type="InterPro" id="IPR008250">
    <property type="entry name" value="ATPase_P-typ_transduc_dom_A_sf"/>
</dbReference>
<dbReference type="GO" id="GO:0016020">
    <property type="term" value="C:membrane"/>
    <property type="evidence" value="ECO:0007669"/>
    <property type="project" value="InterPro"/>
</dbReference>
<dbReference type="SUPFAM" id="SSF81653">
    <property type="entry name" value="Calcium ATPase, transduction domain A"/>
    <property type="match status" value="1"/>
</dbReference>
<dbReference type="SUPFAM" id="SSF56784">
    <property type="entry name" value="HAD-like"/>
    <property type="match status" value="1"/>
</dbReference>
<dbReference type="Gene3D" id="2.70.150.10">
    <property type="entry name" value="Calcium-transporting ATPase, cytoplasmic transduction domain A"/>
    <property type="match status" value="1"/>
</dbReference>
<reference evidence="13 14" key="1">
    <citation type="submission" date="2014-04" db="EMBL/GenBank/DDBJ databases">
        <authorList>
            <consortium name="DOE Joint Genome Institute"/>
            <person name="Kuo A."/>
            <person name="Zuccaro A."/>
            <person name="Kohler A."/>
            <person name="Nagy L.G."/>
            <person name="Floudas D."/>
            <person name="Copeland A."/>
            <person name="Barry K.W."/>
            <person name="Cichocki N."/>
            <person name="Veneault-Fourrey C."/>
            <person name="LaButti K."/>
            <person name="Lindquist E.A."/>
            <person name="Lipzen A."/>
            <person name="Lundell T."/>
            <person name="Morin E."/>
            <person name="Murat C."/>
            <person name="Sun H."/>
            <person name="Tunlid A."/>
            <person name="Henrissat B."/>
            <person name="Grigoriev I.V."/>
            <person name="Hibbett D.S."/>
            <person name="Martin F."/>
            <person name="Nordberg H.P."/>
            <person name="Cantor M.N."/>
            <person name="Hua S.X."/>
        </authorList>
    </citation>
    <scope>NUCLEOTIDE SEQUENCE [LARGE SCALE GENOMIC DNA]</scope>
    <source>
        <strain evidence="13 14">MAFF 305830</strain>
    </source>
</reference>
<keyword evidence="14" id="KW-1185">Reference proteome</keyword>
<dbReference type="InterPro" id="IPR006068">
    <property type="entry name" value="ATPase_P-typ_cation-transptr_C"/>
</dbReference>
<name>A0A0C2XSF6_SERVB</name>
<gene>
    <name evidence="13" type="ORF">M408DRAFT_240164</name>
</gene>
<dbReference type="Pfam" id="PF00690">
    <property type="entry name" value="Cation_ATPase_N"/>
    <property type="match status" value="1"/>
</dbReference>
<feature type="transmembrane region" description="Helical" evidence="11">
    <location>
        <begin position="294"/>
        <end position="316"/>
    </location>
</feature>
<dbReference type="InterPro" id="IPR001757">
    <property type="entry name" value="P_typ_ATPase"/>
</dbReference>
<dbReference type="Gene3D" id="3.40.1110.10">
    <property type="entry name" value="Calcium-transporting ATPase, cytoplasmic domain N"/>
    <property type="match status" value="1"/>
</dbReference>
<evidence type="ECO:0000256" key="3">
    <source>
        <dbReference type="ARBA" id="ARBA00022692"/>
    </source>
</evidence>
<dbReference type="Gene3D" id="3.40.50.1000">
    <property type="entry name" value="HAD superfamily/HAD-like"/>
    <property type="match status" value="1"/>
</dbReference>
<evidence type="ECO:0000256" key="11">
    <source>
        <dbReference type="SAM" id="Phobius"/>
    </source>
</evidence>
<dbReference type="SFLD" id="SFLDF00027">
    <property type="entry name" value="p-type_atpase"/>
    <property type="match status" value="1"/>
</dbReference>
<evidence type="ECO:0000256" key="4">
    <source>
        <dbReference type="ARBA" id="ARBA00022741"/>
    </source>
</evidence>
<feature type="transmembrane region" description="Helical" evidence="11">
    <location>
        <begin position="1056"/>
        <end position="1075"/>
    </location>
</feature>
<proteinExistence type="predicted"/>
<dbReference type="InterPro" id="IPR004014">
    <property type="entry name" value="ATPase_P-typ_cation-transptr_N"/>
</dbReference>
<feature type="transmembrane region" description="Helical" evidence="11">
    <location>
        <begin position="1024"/>
        <end position="1044"/>
    </location>
</feature>
<dbReference type="FunFam" id="3.40.50.1000:FF:000193">
    <property type="entry name" value="Plasma membrane calcium-transporting ATPase 2"/>
    <property type="match status" value="1"/>
</dbReference>
<accession>A0A0C2XSF6</accession>
<feature type="region of interest" description="Disordered" evidence="10">
    <location>
        <begin position="1"/>
        <end position="30"/>
    </location>
</feature>
<dbReference type="SFLD" id="SFLDG00002">
    <property type="entry name" value="C1.7:_P-type_atpase_like"/>
    <property type="match status" value="1"/>
</dbReference>
<dbReference type="PRINTS" id="PR00119">
    <property type="entry name" value="CATATPASE"/>
</dbReference>
<dbReference type="InterPro" id="IPR023214">
    <property type="entry name" value="HAD_sf"/>
</dbReference>
<dbReference type="Pfam" id="PF00689">
    <property type="entry name" value="Cation_ATPase_C"/>
    <property type="match status" value="1"/>
</dbReference>
<protein>
    <recommendedName>
        <fullName evidence="12">Cation-transporting P-type ATPase N-terminal domain-containing protein</fullName>
    </recommendedName>
</protein>
<keyword evidence="5" id="KW-0067">ATP-binding</keyword>
<dbReference type="STRING" id="933852.A0A0C2XSF6"/>
<comment type="subcellular location">
    <subcellularLocation>
        <location evidence="1">Endomembrane system</location>
        <topology evidence="1">Multi-pass membrane protein</topology>
    </subcellularLocation>
</comment>
<dbReference type="FunFam" id="2.70.150.10:FF:000160">
    <property type="entry name" value="Sarcoplasmic/endoplasmic reticulum calcium ATPase 1"/>
    <property type="match status" value="1"/>
</dbReference>
<dbReference type="InterPro" id="IPR018303">
    <property type="entry name" value="ATPase_P-typ_P_site"/>
</dbReference>
<dbReference type="Proteomes" id="UP000054097">
    <property type="component" value="Unassembled WGS sequence"/>
</dbReference>
<keyword evidence="8 11" id="KW-1133">Transmembrane helix</keyword>
<feature type="transmembrane region" description="Helical" evidence="11">
    <location>
        <begin position="72"/>
        <end position="92"/>
    </location>
</feature>
<evidence type="ECO:0000256" key="5">
    <source>
        <dbReference type="ARBA" id="ARBA00022840"/>
    </source>
</evidence>
<feature type="transmembrane region" description="Helical" evidence="11">
    <location>
        <begin position="98"/>
        <end position="116"/>
    </location>
</feature>
<evidence type="ECO:0000256" key="1">
    <source>
        <dbReference type="ARBA" id="ARBA00004127"/>
    </source>
</evidence>
<keyword evidence="4" id="KW-0547">Nucleotide-binding</keyword>
<evidence type="ECO:0000256" key="9">
    <source>
        <dbReference type="ARBA" id="ARBA00023136"/>
    </source>
</evidence>
<dbReference type="GO" id="GO:0030001">
    <property type="term" value="P:metal ion transport"/>
    <property type="evidence" value="ECO:0007669"/>
    <property type="project" value="UniProtKB-ARBA"/>
</dbReference>
<evidence type="ECO:0000256" key="10">
    <source>
        <dbReference type="SAM" id="MobiDB-lite"/>
    </source>
</evidence>
<dbReference type="NCBIfam" id="TIGR01494">
    <property type="entry name" value="ATPase_P-type"/>
    <property type="match status" value="2"/>
</dbReference>
<evidence type="ECO:0000256" key="2">
    <source>
        <dbReference type="ARBA" id="ARBA00022553"/>
    </source>
</evidence>
<feature type="domain" description="Cation-transporting P-type ATPase N-terminal" evidence="12">
    <location>
        <begin position="23"/>
        <end position="97"/>
    </location>
</feature>
<dbReference type="SMART" id="SM00831">
    <property type="entry name" value="Cation_ATPase_N"/>
    <property type="match status" value="1"/>
</dbReference>
<dbReference type="GO" id="GO:0012505">
    <property type="term" value="C:endomembrane system"/>
    <property type="evidence" value="ECO:0007669"/>
    <property type="project" value="UniProtKB-SubCell"/>
</dbReference>
<keyword evidence="6" id="KW-0460">Magnesium</keyword>
<keyword evidence="7" id="KW-1278">Translocase</keyword>
<dbReference type="EMBL" id="KN824281">
    <property type="protein sequence ID" value="KIM31882.1"/>
    <property type="molecule type" value="Genomic_DNA"/>
</dbReference>
<dbReference type="InterPro" id="IPR036412">
    <property type="entry name" value="HAD-like_sf"/>
</dbReference>
<dbReference type="Pfam" id="PF13246">
    <property type="entry name" value="Cation_ATPase"/>
    <property type="match status" value="1"/>
</dbReference>
<dbReference type="HOGENOM" id="CLU_002360_4_1_1"/>
<dbReference type="PROSITE" id="PS00154">
    <property type="entry name" value="ATPASE_E1_E2"/>
    <property type="match status" value="1"/>
</dbReference>
<dbReference type="SUPFAM" id="SSF81660">
    <property type="entry name" value="Metal cation-transporting ATPase, ATP-binding domain N"/>
    <property type="match status" value="1"/>
</dbReference>
<dbReference type="InterPro" id="IPR059000">
    <property type="entry name" value="ATPase_P-type_domA"/>
</dbReference>
<evidence type="ECO:0000256" key="7">
    <source>
        <dbReference type="ARBA" id="ARBA00022967"/>
    </source>
</evidence>
<dbReference type="SUPFAM" id="SSF81665">
    <property type="entry name" value="Calcium ATPase, transmembrane domain M"/>
    <property type="match status" value="1"/>
</dbReference>
<dbReference type="OrthoDB" id="3352408at2759"/>
<evidence type="ECO:0000313" key="14">
    <source>
        <dbReference type="Proteomes" id="UP000054097"/>
    </source>
</evidence>
<dbReference type="GO" id="GO:0016887">
    <property type="term" value="F:ATP hydrolysis activity"/>
    <property type="evidence" value="ECO:0007669"/>
    <property type="project" value="InterPro"/>
</dbReference>
<evidence type="ECO:0000256" key="6">
    <source>
        <dbReference type="ARBA" id="ARBA00022842"/>
    </source>
</evidence>
<dbReference type="InterPro" id="IPR044492">
    <property type="entry name" value="P_typ_ATPase_HD_dom"/>
</dbReference>
<sequence length="1114" mass="120540">MLTSPSLTLDEKHNNTTSPAGDPPHTRTSDDILKQYQVDPTRGLSIEQAVQLLAKNGPNRLKPPAKPSRLKILLGQITNAMTIVLLGAMAVSLGTQDWIAAGVIGALVALNVGVGYTQEWKAEKVLAGLASVGSPVATVIRYDPLQKSKNRGGKPFTIPTEEVVLGDIIVIKIGDVVPADARIISGYLSNLECDEALLTGESLPVAKTAEQLDEANCPVGDRTNMVYSGSQVTKGRARCVVTMTGMNTELGKIAEALERKDAVTEKGTQLLIRRVKVALGVLDTTPLQIKLNKLAYWLLLGAIVLAVIVVSSTGFTDIPKSIATYAVAAAISLLPASLIAVLSLTLAVACRELADRNALVRRMDAVETLGGVHNICSDKTGTITVGRMVLQKVWIPVNAAFVPPGSRASYETAAGQLYGVESGRDPYYPRGIIRAVSQLDDSSWQLNPDESDEEDLEDMNAIDVVRIESLEPAFQEFIHGASLNNMASIHKPAEGKDWDANGDPTEIALQVFAHKAGRGKPHLTTIRRRLAAHNHGEPLSPVTSRASANLQSHHQLNRVTTAQSEGPPVGEVDGHYEMLLENPFDSTIKRMSTVWQFIPEDTRNNPAEYDLVVYLKGAVERILDRCNCIGLGENKVPLTEEDKGQIIRRMDSLAAEGLRVLCLAAKYIPHSHKKTLKSIPRDELESECCFLGLAGIYDPPRPESRGAVMDSLRAGIVVRMLTGDHAATAASIARSVGILTERHDAHAVMTGQEFDSLTDDQIDAIEELPVVVARCAPETKVRMVEALHRRGEKTVMTGDGVNDSPALKRADVGVAMGLNGSDVAKGASAVVLADDNFSSIVRAIRKGRSVFQNLTKFLVYLLSGNVAEVMVLMIGLAFRGDGVAVYPVAPVAALWINTISAGPPALALGIEPTAKDAMDLGPESFQTIFTASWYLDTIGYGIFMGAQCLANFVIVTYATGTGAENILPKCNEHLVGLLPGCETVFLARGTAFATLQLILMVHAITCKNLTRSIFKMDLLDNTSLLWSVGCLSLTTFPILYIPVINDHVFQLSGLTWEWGLVFGQLVVYLVAAELYKLSKRQFYHRRAQRRKPNPIAEMERVAGVKFHMAYTIDM</sequence>
<evidence type="ECO:0000259" key="12">
    <source>
        <dbReference type="SMART" id="SM00831"/>
    </source>
</evidence>
<feature type="transmembrane region" description="Helical" evidence="11">
    <location>
        <begin position="857"/>
        <end position="878"/>
    </location>
</feature>
<keyword evidence="9 11" id="KW-0472">Membrane</keyword>
<evidence type="ECO:0000313" key="13">
    <source>
        <dbReference type="EMBL" id="KIM31882.1"/>
    </source>
</evidence>
<dbReference type="Pfam" id="PF00122">
    <property type="entry name" value="E1-E2_ATPase"/>
    <property type="match status" value="1"/>
</dbReference>
<dbReference type="PANTHER" id="PTHR42861">
    <property type="entry name" value="CALCIUM-TRANSPORTING ATPASE"/>
    <property type="match status" value="1"/>
</dbReference>
<dbReference type="InterPro" id="IPR023298">
    <property type="entry name" value="ATPase_P-typ_TM_dom_sf"/>
</dbReference>
<feature type="transmembrane region" description="Helical" evidence="11">
    <location>
        <begin position="322"/>
        <end position="349"/>
    </location>
</feature>
<keyword evidence="2" id="KW-0597">Phosphoprotein</keyword>
<dbReference type="GO" id="GO:0005524">
    <property type="term" value="F:ATP binding"/>
    <property type="evidence" value="ECO:0007669"/>
    <property type="project" value="UniProtKB-KW"/>
</dbReference>